<dbReference type="Proteomes" id="UP001302321">
    <property type="component" value="Unassembled WGS sequence"/>
</dbReference>
<keyword evidence="2" id="KW-1185">Reference proteome</keyword>
<accession>A0AAN6VZD1</accession>
<dbReference type="InterPro" id="IPR009003">
    <property type="entry name" value="Peptidase_S1_PA"/>
</dbReference>
<name>A0AAN6VZD1_9PEZI</name>
<organism evidence="1 2">
    <name type="scientific">Triangularia setosa</name>
    <dbReference type="NCBI Taxonomy" id="2587417"/>
    <lineage>
        <taxon>Eukaryota</taxon>
        <taxon>Fungi</taxon>
        <taxon>Dikarya</taxon>
        <taxon>Ascomycota</taxon>
        <taxon>Pezizomycotina</taxon>
        <taxon>Sordariomycetes</taxon>
        <taxon>Sordariomycetidae</taxon>
        <taxon>Sordariales</taxon>
        <taxon>Podosporaceae</taxon>
        <taxon>Triangularia</taxon>
    </lineage>
</organism>
<dbReference type="AlphaFoldDB" id="A0AAN6VZD1"/>
<protein>
    <submittedName>
        <fullName evidence="1">Uncharacterized protein</fullName>
    </submittedName>
</protein>
<evidence type="ECO:0000313" key="1">
    <source>
        <dbReference type="EMBL" id="KAK4171331.1"/>
    </source>
</evidence>
<dbReference type="EMBL" id="MU866584">
    <property type="protein sequence ID" value="KAK4171331.1"/>
    <property type="molecule type" value="Genomic_DNA"/>
</dbReference>
<evidence type="ECO:0000313" key="2">
    <source>
        <dbReference type="Proteomes" id="UP001302321"/>
    </source>
</evidence>
<reference evidence="1" key="2">
    <citation type="submission" date="2023-05" db="EMBL/GenBank/DDBJ databases">
        <authorList>
            <consortium name="Lawrence Berkeley National Laboratory"/>
            <person name="Steindorff A."/>
            <person name="Hensen N."/>
            <person name="Bonometti L."/>
            <person name="Westerberg I."/>
            <person name="Brannstrom I.O."/>
            <person name="Guillou S."/>
            <person name="Cros-Aarteil S."/>
            <person name="Calhoun S."/>
            <person name="Haridas S."/>
            <person name="Kuo A."/>
            <person name="Mondo S."/>
            <person name="Pangilinan J."/>
            <person name="Riley R."/>
            <person name="Labutti K."/>
            <person name="Andreopoulos B."/>
            <person name="Lipzen A."/>
            <person name="Chen C."/>
            <person name="Yanf M."/>
            <person name="Daum C."/>
            <person name="Ng V."/>
            <person name="Clum A."/>
            <person name="Ohm R."/>
            <person name="Martin F."/>
            <person name="Silar P."/>
            <person name="Natvig D."/>
            <person name="Lalanne C."/>
            <person name="Gautier V."/>
            <person name="Ament-Velasquez S.L."/>
            <person name="Kruys A."/>
            <person name="Hutchinson M.I."/>
            <person name="Powell A.J."/>
            <person name="Barry K."/>
            <person name="Miller A.N."/>
            <person name="Grigoriev I.V."/>
            <person name="Debuchy R."/>
            <person name="Gladieux P."/>
            <person name="Thoren M.H."/>
            <person name="Johannesson H."/>
        </authorList>
    </citation>
    <scope>NUCLEOTIDE SEQUENCE</scope>
    <source>
        <strain evidence="1">CBS 892.96</strain>
    </source>
</reference>
<comment type="caution">
    <text evidence="1">The sequence shown here is derived from an EMBL/GenBank/DDBJ whole genome shotgun (WGS) entry which is preliminary data.</text>
</comment>
<dbReference type="SUPFAM" id="SSF50494">
    <property type="entry name" value="Trypsin-like serine proteases"/>
    <property type="match status" value="1"/>
</dbReference>
<sequence length="397" mass="42925">MPDIKDVLRNIDIGYANIFVRLYIIGKRQETSMPMLMICSNPDARALVEGAIRGSSPPAKFPEFGLGASALPWEQHGPARTLAGEEQPAAIELVDAQPFWCATGGAVVRIGDSNFQITAGHVKDHNWDKSSPSNTALTLDLDECHFDRMSDDEDTVDESAETELDATLARASLTPAADSYHSGIGSARSDSSKDSGIEDITIRSFSPAPMLETTWKLKPAPSKTVYPADIKYFEEALDFALIGFSDSEAVSCLANTVYFSQDSEIRVPHPRLCTDFGKGISRVIAITSRCLSSGTLAPGLHVLHLTTLIEAGDSGSAVIGQTSGQLYGHIFTGCPGSLLAYIIVATEIFEHLRGKTGHDVSLLGAIYPTEEPLKDIQRELDGKSERLEGQEYYTQLA</sequence>
<gene>
    <name evidence="1" type="ORF">QBC36DRAFT_315889</name>
</gene>
<reference evidence="1" key="1">
    <citation type="journal article" date="2023" name="Mol. Phylogenet. Evol.">
        <title>Genome-scale phylogeny and comparative genomics of the fungal order Sordariales.</title>
        <authorList>
            <person name="Hensen N."/>
            <person name="Bonometti L."/>
            <person name="Westerberg I."/>
            <person name="Brannstrom I.O."/>
            <person name="Guillou S."/>
            <person name="Cros-Aarteil S."/>
            <person name="Calhoun S."/>
            <person name="Haridas S."/>
            <person name="Kuo A."/>
            <person name="Mondo S."/>
            <person name="Pangilinan J."/>
            <person name="Riley R."/>
            <person name="LaButti K."/>
            <person name="Andreopoulos B."/>
            <person name="Lipzen A."/>
            <person name="Chen C."/>
            <person name="Yan M."/>
            <person name="Daum C."/>
            <person name="Ng V."/>
            <person name="Clum A."/>
            <person name="Steindorff A."/>
            <person name="Ohm R.A."/>
            <person name="Martin F."/>
            <person name="Silar P."/>
            <person name="Natvig D.O."/>
            <person name="Lalanne C."/>
            <person name="Gautier V."/>
            <person name="Ament-Velasquez S.L."/>
            <person name="Kruys A."/>
            <person name="Hutchinson M.I."/>
            <person name="Powell A.J."/>
            <person name="Barry K."/>
            <person name="Miller A.N."/>
            <person name="Grigoriev I.V."/>
            <person name="Debuchy R."/>
            <person name="Gladieux P."/>
            <person name="Hiltunen Thoren M."/>
            <person name="Johannesson H."/>
        </authorList>
    </citation>
    <scope>NUCLEOTIDE SEQUENCE</scope>
    <source>
        <strain evidence="1">CBS 892.96</strain>
    </source>
</reference>
<proteinExistence type="predicted"/>